<dbReference type="GO" id="GO:0047804">
    <property type="term" value="F:cysteine-S-conjugate beta-lyase activity"/>
    <property type="evidence" value="ECO:0007669"/>
    <property type="project" value="InterPro"/>
</dbReference>
<comment type="catalytic activity">
    <reaction evidence="5">
        <text>L,L-cystathionine + H2O = L-homocysteine + pyruvate + NH4(+)</text>
        <dbReference type="Rhea" id="RHEA:13965"/>
        <dbReference type="ChEBI" id="CHEBI:15361"/>
        <dbReference type="ChEBI" id="CHEBI:15377"/>
        <dbReference type="ChEBI" id="CHEBI:28938"/>
        <dbReference type="ChEBI" id="CHEBI:58161"/>
        <dbReference type="ChEBI" id="CHEBI:58199"/>
    </reaction>
</comment>
<dbReference type="InterPro" id="IPR006233">
    <property type="entry name" value="Cys_b_lyase_bac"/>
</dbReference>
<dbReference type="Gene3D" id="3.90.1150.10">
    <property type="entry name" value="Aspartate Aminotransferase, domain 1"/>
    <property type="match status" value="1"/>
</dbReference>
<dbReference type="GO" id="GO:0019450">
    <property type="term" value="P:L-cysteine catabolic process to pyruvate"/>
    <property type="evidence" value="ECO:0007669"/>
    <property type="project" value="TreeGrafter"/>
</dbReference>
<comment type="caution">
    <text evidence="8">The sequence shown here is derived from an EMBL/GenBank/DDBJ whole genome shotgun (WGS) entry which is preliminary data.</text>
</comment>
<feature type="modified residue" description="N6-(pyridoxal phosphate)lysine" evidence="6">
    <location>
        <position position="212"/>
    </location>
</feature>
<dbReference type="PANTHER" id="PTHR43500">
    <property type="entry name" value="CYSTATHIONINE BETA-LYASE-RELATED"/>
    <property type="match status" value="1"/>
</dbReference>
<dbReference type="PANTHER" id="PTHR43500:SF1">
    <property type="entry name" value="CYSTATHIONINE BETA-LYASE-RELATED"/>
    <property type="match status" value="1"/>
</dbReference>
<reference evidence="8 9" key="1">
    <citation type="submission" date="2020-05" db="EMBL/GenBank/DDBJ databases">
        <authorList>
            <person name="Niu N."/>
        </authorList>
    </citation>
    <scope>NUCLEOTIDE SEQUENCE [LARGE SCALE GENOMIC DNA]</scope>
    <source>
        <strain evidence="8 9">3340-03</strain>
    </source>
</reference>
<dbReference type="GO" id="GO:0019346">
    <property type="term" value="P:transsulfuration"/>
    <property type="evidence" value="ECO:0007669"/>
    <property type="project" value="InterPro"/>
</dbReference>
<evidence type="ECO:0000313" key="9">
    <source>
        <dbReference type="Proteomes" id="UP000537862"/>
    </source>
</evidence>
<evidence type="ECO:0000256" key="1">
    <source>
        <dbReference type="ARBA" id="ARBA00001933"/>
    </source>
</evidence>
<evidence type="ECO:0000256" key="3">
    <source>
        <dbReference type="ARBA" id="ARBA00022898"/>
    </source>
</evidence>
<keyword evidence="3 6" id="KW-0663">Pyridoxal phosphate</keyword>
<dbReference type="GO" id="GO:0030170">
    <property type="term" value="F:pyridoxal phosphate binding"/>
    <property type="evidence" value="ECO:0007669"/>
    <property type="project" value="InterPro"/>
</dbReference>
<dbReference type="InterPro" id="IPR015422">
    <property type="entry name" value="PyrdxlP-dep_Trfase_small"/>
</dbReference>
<dbReference type="InterPro" id="IPR015424">
    <property type="entry name" value="PyrdxlP-dep_Trfase"/>
</dbReference>
<dbReference type="InterPro" id="IPR015421">
    <property type="entry name" value="PyrdxlP-dep_Trfase_major"/>
</dbReference>
<keyword evidence="8" id="KW-0808">Transferase</keyword>
<dbReference type="InterPro" id="IPR000277">
    <property type="entry name" value="Cys/Met-Metab_PyrdxlP-dep_enz"/>
</dbReference>
<evidence type="ECO:0000256" key="2">
    <source>
        <dbReference type="ARBA" id="ARBA00009077"/>
    </source>
</evidence>
<evidence type="ECO:0000256" key="5">
    <source>
        <dbReference type="ARBA" id="ARBA00047517"/>
    </source>
</evidence>
<dbReference type="Proteomes" id="UP000537862">
    <property type="component" value="Unassembled WGS sequence"/>
</dbReference>
<keyword evidence="9" id="KW-1185">Reference proteome</keyword>
<evidence type="ECO:0000256" key="4">
    <source>
        <dbReference type="ARBA" id="ARBA00023239"/>
    </source>
</evidence>
<keyword evidence="4" id="KW-0456">Lyase</keyword>
<dbReference type="GO" id="GO:0008483">
    <property type="term" value="F:transaminase activity"/>
    <property type="evidence" value="ECO:0007669"/>
    <property type="project" value="UniProtKB-KW"/>
</dbReference>
<name>A0A849P3V7_9BURK</name>
<dbReference type="CDD" id="cd00614">
    <property type="entry name" value="CGS_like"/>
    <property type="match status" value="1"/>
</dbReference>
<keyword evidence="8" id="KW-0032">Aminotransferase</keyword>
<dbReference type="EMBL" id="JABGBN010000007">
    <property type="protein sequence ID" value="NOL52210.1"/>
    <property type="molecule type" value="Genomic_DNA"/>
</dbReference>
<organism evidence="8 9">
    <name type="scientific">Pelistega suis</name>
    <dbReference type="NCBI Taxonomy" id="1631957"/>
    <lineage>
        <taxon>Bacteria</taxon>
        <taxon>Pseudomonadati</taxon>
        <taxon>Pseudomonadota</taxon>
        <taxon>Betaproteobacteria</taxon>
        <taxon>Burkholderiales</taxon>
        <taxon>Alcaligenaceae</taxon>
        <taxon>Pelistega</taxon>
    </lineage>
</organism>
<dbReference type="SUPFAM" id="SSF53383">
    <property type="entry name" value="PLP-dependent transferases"/>
    <property type="match status" value="1"/>
</dbReference>
<dbReference type="Pfam" id="PF01053">
    <property type="entry name" value="Cys_Met_Meta_PP"/>
    <property type="match status" value="1"/>
</dbReference>
<accession>A0A849P3V7</accession>
<evidence type="ECO:0000256" key="7">
    <source>
        <dbReference type="RuleBase" id="RU362118"/>
    </source>
</evidence>
<comment type="similarity">
    <text evidence="2 7">Belongs to the trans-sulfuration enzymes family.</text>
</comment>
<comment type="cofactor">
    <cofactor evidence="1 7">
        <name>pyridoxal 5'-phosphate</name>
        <dbReference type="ChEBI" id="CHEBI:597326"/>
    </cofactor>
</comment>
<dbReference type="AlphaFoldDB" id="A0A849P3V7"/>
<dbReference type="FunFam" id="3.40.640.10:FF:000046">
    <property type="entry name" value="Cystathionine gamma-lyase"/>
    <property type="match status" value="1"/>
</dbReference>
<dbReference type="Gene3D" id="3.40.640.10">
    <property type="entry name" value="Type I PLP-dependent aspartate aminotransferase-like (Major domain)"/>
    <property type="match status" value="1"/>
</dbReference>
<dbReference type="RefSeq" id="WP_171680904.1">
    <property type="nucleotide sequence ID" value="NZ_JABGBN010000007.1"/>
</dbReference>
<dbReference type="PIRSF" id="PIRSF001434">
    <property type="entry name" value="CGS"/>
    <property type="match status" value="1"/>
</dbReference>
<proteinExistence type="inferred from homology"/>
<protein>
    <submittedName>
        <fullName evidence="8">Aminotransferase class I/II-fold pyridoxal phosphate-dependent enzyme</fullName>
    </submittedName>
</protein>
<gene>
    <name evidence="8" type="ORF">HKX39_08550</name>
</gene>
<sequence length="398" mass="43888">MAHSLLTKLSHLGTAPCDEFHPRAPVALPSMRTSTVRFNSIDDLHDTYKRQAAGERIVGYGRMGMDTHAAFEQIMCELEGGSRAFLAPSGLNAISMALLSLLSAGDHMLIADCVYGPVRQLDDTVLRRMNISSTYCSMRDMATLEANIQPNTKLIYVESPGSLLFEMLDLPAIVTVAKKHNLLVVTDNTWGSGIAYRPLDLGADVSVVAVTKYIGGHSDLLMGAVVAKDEAVIKQLDINQYALGFSTSADDVWLAIRGVRTIDVRMKRQAESTLKVCEFFEQQAETLQIYHPAYAKDVNHALWKRDALGSNGMLSVALNFTKAQTKVFVEALELFSIGYSWGGYESLIDMVNTDFLKNHAYWNQNYPSLVRMHIGLESVEDLIADYEQALAKARAVVG</sequence>
<evidence type="ECO:0000256" key="6">
    <source>
        <dbReference type="PIRSR" id="PIRSR001434-2"/>
    </source>
</evidence>
<evidence type="ECO:0000313" key="8">
    <source>
        <dbReference type="EMBL" id="NOL52210.1"/>
    </source>
</evidence>